<dbReference type="GO" id="GO:0005886">
    <property type="term" value="C:plasma membrane"/>
    <property type="evidence" value="ECO:0007669"/>
    <property type="project" value="InterPro"/>
</dbReference>
<evidence type="ECO:0000256" key="5">
    <source>
        <dbReference type="SAM" id="Phobius"/>
    </source>
</evidence>
<dbReference type="GO" id="GO:0042391">
    <property type="term" value="P:regulation of membrane potential"/>
    <property type="evidence" value="ECO:0007669"/>
    <property type="project" value="InterPro"/>
</dbReference>
<evidence type="ECO:0000256" key="1">
    <source>
        <dbReference type="ARBA" id="ARBA00004141"/>
    </source>
</evidence>
<feature type="transmembrane region" description="Helical" evidence="5">
    <location>
        <begin position="52"/>
        <end position="75"/>
    </location>
</feature>
<dbReference type="EMBL" id="CDMC01000005">
    <property type="protein sequence ID" value="CEL05789.1"/>
    <property type="molecule type" value="Genomic_DNA"/>
</dbReference>
<feature type="transmembrane region" description="Helical" evidence="5">
    <location>
        <begin position="218"/>
        <end position="238"/>
    </location>
</feature>
<keyword evidence="8" id="KW-1185">Reference proteome</keyword>
<feature type="domain" description="Cation/H+ exchanger transmembrane" evidence="6">
    <location>
        <begin position="38"/>
        <end position="167"/>
    </location>
</feature>
<dbReference type="GO" id="GO:0015385">
    <property type="term" value="F:sodium:proton antiporter activity"/>
    <property type="evidence" value="ECO:0007669"/>
    <property type="project" value="InterPro"/>
</dbReference>
<dbReference type="InterPro" id="IPR006153">
    <property type="entry name" value="Cation/H_exchanger_TM"/>
</dbReference>
<dbReference type="OrthoDB" id="4490579at2759"/>
<feature type="transmembrane region" description="Helical" evidence="5">
    <location>
        <begin position="127"/>
        <end position="150"/>
    </location>
</feature>
<proteinExistence type="predicted"/>
<feature type="transmembrane region" description="Helical" evidence="5">
    <location>
        <begin position="269"/>
        <end position="288"/>
    </location>
</feature>
<evidence type="ECO:0000313" key="8">
    <source>
        <dbReference type="Proteomes" id="UP000054771"/>
    </source>
</evidence>
<dbReference type="PANTHER" id="PTHR31382:SF1">
    <property type="entry name" value="SODIUM ION_PROTON EXCHANGER (EUROFUNG)"/>
    <property type="match status" value="1"/>
</dbReference>
<evidence type="ECO:0000256" key="3">
    <source>
        <dbReference type="ARBA" id="ARBA00022989"/>
    </source>
</evidence>
<accession>A0A0U5G4E2</accession>
<evidence type="ECO:0000256" key="4">
    <source>
        <dbReference type="ARBA" id="ARBA00023136"/>
    </source>
</evidence>
<gene>
    <name evidence="7" type="ORF">ASPCAL06904</name>
</gene>
<evidence type="ECO:0000259" key="6">
    <source>
        <dbReference type="Pfam" id="PF00999"/>
    </source>
</evidence>
<evidence type="ECO:0000313" key="7">
    <source>
        <dbReference type="EMBL" id="CEL05789.1"/>
    </source>
</evidence>
<keyword evidence="4 5" id="KW-0472">Membrane</keyword>
<dbReference type="GO" id="GO:0036376">
    <property type="term" value="P:sodium ion export across plasma membrane"/>
    <property type="evidence" value="ECO:0007669"/>
    <property type="project" value="InterPro"/>
</dbReference>
<dbReference type="AlphaFoldDB" id="A0A0U5G4E2"/>
<keyword evidence="2 5" id="KW-0812">Transmembrane</keyword>
<dbReference type="GO" id="GO:0120029">
    <property type="term" value="P:proton export across plasma membrane"/>
    <property type="evidence" value="ECO:0007669"/>
    <property type="project" value="InterPro"/>
</dbReference>
<name>A0A0U5G4E2_ASPCI</name>
<protein>
    <recommendedName>
        <fullName evidence="6">Cation/H+ exchanger transmembrane domain-containing protein</fullName>
    </recommendedName>
</protein>
<dbReference type="Pfam" id="PF00999">
    <property type="entry name" value="Na_H_Exchanger"/>
    <property type="match status" value="1"/>
</dbReference>
<dbReference type="OMA" id="FINSERW"/>
<feature type="transmembrane region" description="Helical" evidence="5">
    <location>
        <begin position="20"/>
        <end position="43"/>
    </location>
</feature>
<comment type="subcellular location">
    <subcellularLocation>
        <location evidence="1">Membrane</location>
        <topology evidence="1">Multi-pass membrane protein</topology>
    </subcellularLocation>
</comment>
<reference evidence="8" key="1">
    <citation type="journal article" date="2016" name="Genome Announc.">
        <title>Draft genome sequences of fungus Aspergillus calidoustus.</title>
        <authorList>
            <person name="Horn F."/>
            <person name="Linde J."/>
            <person name="Mattern D.J."/>
            <person name="Walther G."/>
            <person name="Guthke R."/>
            <person name="Scherlach K."/>
            <person name="Martin K."/>
            <person name="Brakhage A.A."/>
            <person name="Petzke L."/>
            <person name="Valiante V."/>
        </authorList>
    </citation>
    <scope>NUCLEOTIDE SEQUENCE [LARGE SCALE GENOMIC DNA]</scope>
    <source>
        <strain evidence="8">SF006504</strain>
    </source>
</reference>
<dbReference type="PANTHER" id="PTHR31382">
    <property type="entry name" value="NA(+)/H(+) ANTIPORTER"/>
    <property type="match status" value="1"/>
</dbReference>
<evidence type="ECO:0000256" key="2">
    <source>
        <dbReference type="ARBA" id="ARBA00022692"/>
    </source>
</evidence>
<organism evidence="7 8">
    <name type="scientific">Aspergillus calidoustus</name>
    <dbReference type="NCBI Taxonomy" id="454130"/>
    <lineage>
        <taxon>Eukaryota</taxon>
        <taxon>Fungi</taxon>
        <taxon>Dikarya</taxon>
        <taxon>Ascomycota</taxon>
        <taxon>Pezizomycotina</taxon>
        <taxon>Eurotiomycetes</taxon>
        <taxon>Eurotiomycetidae</taxon>
        <taxon>Eurotiales</taxon>
        <taxon>Aspergillaceae</taxon>
        <taxon>Aspergillus</taxon>
        <taxon>Aspergillus subgen. Nidulantes</taxon>
    </lineage>
</organism>
<dbReference type="Proteomes" id="UP000054771">
    <property type="component" value="Unassembled WGS sequence"/>
</dbReference>
<dbReference type="InterPro" id="IPR004712">
    <property type="entry name" value="Na+/H+_antiporter_fungi"/>
</dbReference>
<keyword evidence="3 5" id="KW-1133">Transmembrane helix</keyword>
<dbReference type="STRING" id="454130.A0A0U5G4E2"/>
<sequence>MRAASAGMGSNLWTLPLSPSGFNVVVAVLGGFLSTFGLISYLLKEHYYLPEALISLLTGILVGPNGLGFICPGDYTGCDVDGISSVDCQKRLSVIMLNFSRLALCIQLVLAGVQLPSKYLKREYKSLLLLIRPGMAAMWLTTSFLVWIYINPPSFLHALAVGACYGASLPWNSFVDTANISLRRLLILGALVLAFRRLPWIVTMHPWIPQIKNARQGVFAGFFGPIGVSAVFYLFIALDFIEPHLSAGQGDPGGPRTDVVGLAQTLRTVVWFLVVCSIVIHGLAVPLGKASYMGPYTLSRVLSISLSEEIRVCVPGAVFPRIRIPGLPKPLDAKLGDIESTHVRHTESVEDARAPSADTHHARAEVDLLVDLT</sequence>